<keyword evidence="2" id="KW-1185">Reference proteome</keyword>
<comment type="caution">
    <text evidence="1">The sequence shown here is derived from an EMBL/GenBank/DDBJ whole genome shotgun (WGS) entry which is preliminary data.</text>
</comment>
<organism evidence="1 2">
    <name type="scientific">Apiospora saccharicola</name>
    <dbReference type="NCBI Taxonomy" id="335842"/>
    <lineage>
        <taxon>Eukaryota</taxon>
        <taxon>Fungi</taxon>
        <taxon>Dikarya</taxon>
        <taxon>Ascomycota</taxon>
        <taxon>Pezizomycotina</taxon>
        <taxon>Sordariomycetes</taxon>
        <taxon>Xylariomycetidae</taxon>
        <taxon>Amphisphaeriales</taxon>
        <taxon>Apiosporaceae</taxon>
        <taxon>Apiospora</taxon>
    </lineage>
</organism>
<evidence type="ECO:0000313" key="1">
    <source>
        <dbReference type="EMBL" id="KAK8053522.1"/>
    </source>
</evidence>
<name>A0ABR1U3P7_9PEZI</name>
<sequence>MLEAAKRESAMAREYIESNIRKLRSLLKNANKPQPQTAVTNASTTVTMRPEVPMATPGDDAATATVVPPAGPSHMSAYDNCITAGDSPAGLGFSQSLHPLRPDQGVPPIIDDDIDSHRYSAARSDMMTVDSDYTGWDQVWIDFFEAAPELDLPHWNMLLDGMDSGLGPTY</sequence>
<dbReference type="EMBL" id="JAQQWM010000008">
    <property type="protein sequence ID" value="KAK8053522.1"/>
    <property type="molecule type" value="Genomic_DNA"/>
</dbReference>
<dbReference type="Proteomes" id="UP001446871">
    <property type="component" value="Unassembled WGS sequence"/>
</dbReference>
<evidence type="ECO:0000313" key="2">
    <source>
        <dbReference type="Proteomes" id="UP001446871"/>
    </source>
</evidence>
<protein>
    <submittedName>
        <fullName evidence="1">Uncharacterized protein</fullName>
    </submittedName>
</protein>
<accession>A0ABR1U3P7</accession>
<proteinExistence type="predicted"/>
<reference evidence="1 2" key="1">
    <citation type="submission" date="2023-01" db="EMBL/GenBank/DDBJ databases">
        <title>Analysis of 21 Apiospora genomes using comparative genomics revels a genus with tremendous synthesis potential of carbohydrate active enzymes and secondary metabolites.</title>
        <authorList>
            <person name="Sorensen T."/>
        </authorList>
    </citation>
    <scope>NUCLEOTIDE SEQUENCE [LARGE SCALE GENOMIC DNA]</scope>
    <source>
        <strain evidence="1 2">CBS 83171</strain>
    </source>
</reference>
<gene>
    <name evidence="1" type="ORF">PG996_012823</name>
</gene>